<keyword evidence="7" id="KW-0496">Mitochondrion</keyword>
<keyword evidence="4 5" id="KW-0472">Membrane</keyword>
<feature type="transmembrane region" description="Helical" evidence="5">
    <location>
        <begin position="166"/>
        <end position="189"/>
    </location>
</feature>
<feature type="transmembrane region" description="Helical" evidence="5">
    <location>
        <begin position="281"/>
        <end position="303"/>
    </location>
</feature>
<evidence type="ECO:0000256" key="1">
    <source>
        <dbReference type="ARBA" id="ARBA00004141"/>
    </source>
</evidence>
<feature type="transmembrane region" description="Helical" evidence="5">
    <location>
        <begin position="201"/>
        <end position="229"/>
    </location>
</feature>
<comment type="subcellular location">
    <subcellularLocation>
        <location evidence="1">Membrane</location>
        <topology evidence="1">Multi-pass membrane protein</topology>
    </subcellularLocation>
</comment>
<dbReference type="InterPro" id="IPR010096">
    <property type="entry name" value="NADH-Q_OxRdtase_suN/2"/>
</dbReference>
<keyword evidence="2 5" id="KW-0812">Transmembrane</keyword>
<dbReference type="GO" id="GO:0016020">
    <property type="term" value="C:membrane"/>
    <property type="evidence" value="ECO:0007669"/>
    <property type="project" value="UniProtKB-SubCell"/>
</dbReference>
<feature type="transmembrane region" description="Helical" evidence="5">
    <location>
        <begin position="463"/>
        <end position="487"/>
    </location>
</feature>
<organism evidence="7">
    <name type="scientific">Pterocladia lucida</name>
    <name type="common">Red seaweed</name>
    <name type="synonym">Fucus lucidus</name>
    <dbReference type="NCBI Taxonomy" id="31408"/>
    <lineage>
        <taxon>Eukaryota</taxon>
        <taxon>Rhodophyta</taxon>
        <taxon>Florideophyceae</taxon>
        <taxon>Rhodymeniophycidae</taxon>
        <taxon>Gelidiales</taxon>
        <taxon>Pterocladiaceae</taxon>
        <taxon>Pterocladia</taxon>
    </lineage>
</organism>
<evidence type="ECO:0000256" key="4">
    <source>
        <dbReference type="ARBA" id="ARBA00023136"/>
    </source>
</evidence>
<dbReference type="AlphaFoldDB" id="A0A6M3WWN7"/>
<proteinExistence type="inferred from homology"/>
<evidence type="ECO:0000256" key="2">
    <source>
        <dbReference type="ARBA" id="ARBA00022692"/>
    </source>
</evidence>
<dbReference type="HAMAP" id="MF_00445">
    <property type="entry name" value="NDH1_NuoN_1"/>
    <property type="match status" value="1"/>
</dbReference>
<feature type="transmembrane region" description="Helical" evidence="5">
    <location>
        <begin position="419"/>
        <end position="442"/>
    </location>
</feature>
<geneLocation type="mitochondrion" evidence="7"/>
<feature type="transmembrane region" description="Helical" evidence="5">
    <location>
        <begin position="334"/>
        <end position="355"/>
    </location>
</feature>
<protein>
    <submittedName>
        <fullName evidence="7">Nad2</fullName>
    </submittedName>
</protein>
<name>A0A6M3WWN7_PTELU</name>
<gene>
    <name evidence="7" type="primary">nad2</name>
</gene>
<evidence type="ECO:0000256" key="3">
    <source>
        <dbReference type="ARBA" id="ARBA00022989"/>
    </source>
</evidence>
<dbReference type="GO" id="GO:0042773">
    <property type="term" value="P:ATP synthesis coupled electron transport"/>
    <property type="evidence" value="ECO:0007669"/>
    <property type="project" value="InterPro"/>
</dbReference>
<dbReference type="Pfam" id="PF00361">
    <property type="entry name" value="Proton_antipo_M"/>
    <property type="match status" value="1"/>
</dbReference>
<evidence type="ECO:0000259" key="6">
    <source>
        <dbReference type="Pfam" id="PF00361"/>
    </source>
</evidence>
<sequence length="493" mass="55912">MNYLLYDLYSILTEIYILISASILLIYGVFFTTSMKLGYPLLNKNLSLLIAQTIIFGLVLMLTQEYINLVSWNSFLILDNFSFGAKIILLIAVFGWFCLVSQYSIQQKLNAFEFWILVLLVIVAMLFIIQVYDLLSIYLIIEFQSLIFYIFASFNRTSEFSTEAGLKYFILGAFASALLLFGSSLLYGFTGLTNLNDFSKLFTGFIFVDTFNFIGILTGLTFIISALLFKLSASPFHMWTPDVYEGSNIIVTAFFSILPKLVIFSIFFRLLFFAFHDLVEYWNFIILICALFSLIIGTLGAFMQIKWKRFMAYSSINHVGFLLLALATGSNDSVSSITFYIFVYMITTLGIFSFVMSLKNYTYPKIQQSRYLDNLLMLSIVNPLLAISMAVFLFSMAGIPPLAGFFSKLLILITAIKSNIIGISLVAIIVNCIACFYYIRLIKGMYFDHKKHWPILVPISKSISLVLGLSLIFLIFLTGDLELILLLSTSMAL</sequence>
<feature type="domain" description="NADH:quinone oxidoreductase/Mrp antiporter transmembrane" evidence="6">
    <location>
        <begin position="132"/>
        <end position="430"/>
    </location>
</feature>
<evidence type="ECO:0000256" key="5">
    <source>
        <dbReference type="SAM" id="Phobius"/>
    </source>
</evidence>
<accession>A0A6M3WWN7</accession>
<feature type="transmembrane region" description="Helical" evidence="5">
    <location>
        <begin position="112"/>
        <end position="129"/>
    </location>
</feature>
<evidence type="ECO:0000313" key="7">
    <source>
        <dbReference type="EMBL" id="QJH88475.1"/>
    </source>
</evidence>
<keyword evidence="3 5" id="KW-1133">Transmembrane helix</keyword>
<feature type="transmembrane region" description="Helical" evidence="5">
    <location>
        <begin position="45"/>
        <end position="63"/>
    </location>
</feature>
<dbReference type="EMBL" id="MT117917">
    <property type="protein sequence ID" value="QJH88475.1"/>
    <property type="molecule type" value="Genomic_DNA"/>
</dbReference>
<feature type="transmembrane region" description="Helical" evidence="5">
    <location>
        <begin position="375"/>
        <end position="399"/>
    </location>
</feature>
<feature type="transmembrane region" description="Helical" evidence="5">
    <location>
        <begin position="310"/>
        <end position="328"/>
    </location>
</feature>
<dbReference type="GO" id="GO:0008137">
    <property type="term" value="F:NADH dehydrogenase (ubiquinone) activity"/>
    <property type="evidence" value="ECO:0007669"/>
    <property type="project" value="InterPro"/>
</dbReference>
<feature type="transmembrane region" description="Helical" evidence="5">
    <location>
        <begin position="249"/>
        <end position="275"/>
    </location>
</feature>
<feature type="transmembrane region" description="Helical" evidence="5">
    <location>
        <begin position="83"/>
        <end position="100"/>
    </location>
</feature>
<dbReference type="InterPro" id="IPR001750">
    <property type="entry name" value="ND/Mrp_TM"/>
</dbReference>
<feature type="transmembrane region" description="Helical" evidence="5">
    <location>
        <begin position="15"/>
        <end position="33"/>
    </location>
</feature>
<reference evidence="7" key="1">
    <citation type="journal article" date="2020" name="J. Phycol.">
        <title>The Organelle Genomes in the Photosynthetic Red Algal Parasite Pterocladiophila hemisphaerica (Florideophyceae, Rhodophyta) Have Elevated Substitution Rates and Extreme Gene Loss in the Plastid Genome.</title>
        <authorList>
            <person name="Preuss M."/>
            <person name="Verbruggen H."/>
            <person name="Zuccarello G.C."/>
        </authorList>
    </citation>
    <scope>NUCLEOTIDE SEQUENCE</scope>
</reference>
<feature type="transmembrane region" description="Helical" evidence="5">
    <location>
        <begin position="135"/>
        <end position="154"/>
    </location>
</feature>
<dbReference type="NCBIfam" id="TIGR01770">
    <property type="entry name" value="NDH_I_N"/>
    <property type="match status" value="1"/>
</dbReference>
<dbReference type="PANTHER" id="PTHR22773">
    <property type="entry name" value="NADH DEHYDROGENASE"/>
    <property type="match status" value="1"/>
</dbReference>